<feature type="region of interest" description="Disordered" evidence="12">
    <location>
        <begin position="1"/>
        <end position="24"/>
    </location>
</feature>
<feature type="region of interest" description="Disordered" evidence="12">
    <location>
        <begin position="176"/>
        <end position="197"/>
    </location>
</feature>
<keyword evidence="8" id="KW-0862">Zinc</keyword>
<name>A0A4U0VJJ5_9PEZI</name>
<dbReference type="SUPFAM" id="SSF57850">
    <property type="entry name" value="RING/U-box"/>
    <property type="match status" value="1"/>
</dbReference>
<dbReference type="PROSITE" id="PS50089">
    <property type="entry name" value="ZF_RING_2"/>
    <property type="match status" value="1"/>
</dbReference>
<evidence type="ECO:0000259" key="13">
    <source>
        <dbReference type="PROSITE" id="PS50089"/>
    </source>
</evidence>
<evidence type="ECO:0000256" key="2">
    <source>
        <dbReference type="ARBA" id="ARBA00004906"/>
    </source>
</evidence>
<dbReference type="Gene3D" id="3.30.40.10">
    <property type="entry name" value="Zinc/RING finger domain, C3HC4 (zinc finger)"/>
    <property type="match status" value="1"/>
</dbReference>
<evidence type="ECO:0000256" key="1">
    <source>
        <dbReference type="ARBA" id="ARBA00004167"/>
    </source>
</evidence>
<evidence type="ECO:0000256" key="7">
    <source>
        <dbReference type="ARBA" id="ARBA00022786"/>
    </source>
</evidence>
<evidence type="ECO:0000256" key="9">
    <source>
        <dbReference type="ARBA" id="ARBA00022989"/>
    </source>
</evidence>
<accession>A0A4U0VJJ5</accession>
<dbReference type="AlphaFoldDB" id="A0A4U0VJJ5"/>
<evidence type="ECO:0000256" key="10">
    <source>
        <dbReference type="ARBA" id="ARBA00023136"/>
    </source>
</evidence>
<evidence type="ECO:0000256" key="12">
    <source>
        <dbReference type="SAM" id="MobiDB-lite"/>
    </source>
</evidence>
<dbReference type="EMBL" id="NAJP01000003">
    <property type="protein sequence ID" value="TKA48546.1"/>
    <property type="molecule type" value="Genomic_DNA"/>
</dbReference>
<reference evidence="14 15" key="1">
    <citation type="submission" date="2017-03" db="EMBL/GenBank/DDBJ databases">
        <title>Genomes of endolithic fungi from Antarctica.</title>
        <authorList>
            <person name="Coleine C."/>
            <person name="Masonjones S."/>
            <person name="Stajich J.E."/>
        </authorList>
    </citation>
    <scope>NUCLEOTIDE SEQUENCE [LARGE SCALE GENOMIC DNA]</scope>
    <source>
        <strain evidence="14 15">CCFEE 5311</strain>
    </source>
</reference>
<organism evidence="14 15">
    <name type="scientific">Friedmanniomyces endolithicus</name>
    <dbReference type="NCBI Taxonomy" id="329885"/>
    <lineage>
        <taxon>Eukaryota</taxon>
        <taxon>Fungi</taxon>
        <taxon>Dikarya</taxon>
        <taxon>Ascomycota</taxon>
        <taxon>Pezizomycotina</taxon>
        <taxon>Dothideomycetes</taxon>
        <taxon>Dothideomycetidae</taxon>
        <taxon>Mycosphaerellales</taxon>
        <taxon>Teratosphaeriaceae</taxon>
        <taxon>Friedmanniomyces</taxon>
    </lineage>
</organism>
<dbReference type="PANTHER" id="PTHR45768:SF18">
    <property type="entry name" value="RING-H2 FINGER PROTEIN ATL47-RELATED"/>
    <property type="match status" value="1"/>
</dbReference>
<feature type="compositionally biased region" description="Basic and acidic residues" evidence="12">
    <location>
        <begin position="1"/>
        <end position="23"/>
    </location>
</feature>
<keyword evidence="6 11" id="KW-0863">Zinc-finger</keyword>
<comment type="subcellular location">
    <subcellularLocation>
        <location evidence="1">Membrane</location>
        <topology evidence="1">Single-pass membrane protein</topology>
    </subcellularLocation>
</comment>
<keyword evidence="5" id="KW-0479">Metal-binding</keyword>
<dbReference type="Proteomes" id="UP000310066">
    <property type="component" value="Unassembled WGS sequence"/>
</dbReference>
<dbReference type="GO" id="GO:0008270">
    <property type="term" value="F:zinc ion binding"/>
    <property type="evidence" value="ECO:0007669"/>
    <property type="project" value="UniProtKB-KW"/>
</dbReference>
<feature type="domain" description="RING-type" evidence="13">
    <location>
        <begin position="127"/>
        <end position="172"/>
    </location>
</feature>
<keyword evidence="9" id="KW-1133">Transmembrane helix</keyword>
<dbReference type="InterPro" id="IPR013083">
    <property type="entry name" value="Znf_RING/FYVE/PHD"/>
</dbReference>
<gene>
    <name evidence="14" type="ORF">B0A54_00682</name>
</gene>
<evidence type="ECO:0000256" key="5">
    <source>
        <dbReference type="ARBA" id="ARBA00022723"/>
    </source>
</evidence>
<evidence type="ECO:0000256" key="11">
    <source>
        <dbReference type="PROSITE-ProRule" id="PRU00175"/>
    </source>
</evidence>
<sequence>MSSYDVEHNVPAEQKEQPRRRPDLSTFFGTLDLVDTSGSRQPQNAHSLPLPRDVSAAYRNLANAFDMMRGGAGTAPEEGHEGLLEQLVESLMQSAEHPPTEVQGVSDEFIEQLERVSKKSLKADQTCPICSNPFLEDPHPLVVRLSCHKDHMFDLECIQPWLKLNPTCPLDRKVLVKKKAPPPPPDEEEADYDEMYA</sequence>
<keyword evidence="4" id="KW-0812">Transmembrane</keyword>
<keyword evidence="7" id="KW-0833">Ubl conjugation pathway</keyword>
<dbReference type="Pfam" id="PF13639">
    <property type="entry name" value="zf-RING_2"/>
    <property type="match status" value="1"/>
</dbReference>
<dbReference type="GO" id="GO:0016020">
    <property type="term" value="C:membrane"/>
    <property type="evidence" value="ECO:0007669"/>
    <property type="project" value="UniProtKB-SubCell"/>
</dbReference>
<dbReference type="GO" id="GO:0016740">
    <property type="term" value="F:transferase activity"/>
    <property type="evidence" value="ECO:0007669"/>
    <property type="project" value="UniProtKB-KW"/>
</dbReference>
<proteinExistence type="predicted"/>
<comment type="caution">
    <text evidence="14">The sequence shown here is derived from an EMBL/GenBank/DDBJ whole genome shotgun (WGS) entry which is preliminary data.</text>
</comment>
<comment type="pathway">
    <text evidence="2">Protein modification; protein ubiquitination.</text>
</comment>
<dbReference type="InterPro" id="IPR001841">
    <property type="entry name" value="Znf_RING"/>
</dbReference>
<evidence type="ECO:0000256" key="8">
    <source>
        <dbReference type="ARBA" id="ARBA00022833"/>
    </source>
</evidence>
<evidence type="ECO:0000256" key="3">
    <source>
        <dbReference type="ARBA" id="ARBA00022679"/>
    </source>
</evidence>
<evidence type="ECO:0000256" key="4">
    <source>
        <dbReference type="ARBA" id="ARBA00022692"/>
    </source>
</evidence>
<dbReference type="STRING" id="329885.A0A4U0VJJ5"/>
<evidence type="ECO:0000313" key="15">
    <source>
        <dbReference type="Proteomes" id="UP000310066"/>
    </source>
</evidence>
<protein>
    <recommendedName>
        <fullName evidence="13">RING-type domain-containing protein</fullName>
    </recommendedName>
</protein>
<keyword evidence="10" id="KW-0472">Membrane</keyword>
<dbReference type="OrthoDB" id="8062037at2759"/>
<keyword evidence="3" id="KW-0808">Transferase</keyword>
<evidence type="ECO:0000256" key="6">
    <source>
        <dbReference type="ARBA" id="ARBA00022771"/>
    </source>
</evidence>
<dbReference type="PANTHER" id="PTHR45768">
    <property type="entry name" value="E3 UBIQUITIN-PROTEIN LIGASE RNF13-LIKE"/>
    <property type="match status" value="1"/>
</dbReference>
<evidence type="ECO:0000313" key="14">
    <source>
        <dbReference type="EMBL" id="TKA48546.1"/>
    </source>
</evidence>
<feature type="compositionally biased region" description="Acidic residues" evidence="12">
    <location>
        <begin position="185"/>
        <end position="197"/>
    </location>
</feature>